<evidence type="ECO:0000256" key="9">
    <source>
        <dbReference type="ARBA" id="ARBA00022848"/>
    </source>
</evidence>
<evidence type="ECO:0000256" key="11">
    <source>
        <dbReference type="ARBA" id="ARBA00023004"/>
    </source>
</evidence>
<sequence>MILIITFVLFLYALYVFSTKNHNYWKKRNIKHDPPIPLFGNHFVNQFGYKSITQVATELYNRYPEEKVVGYYQGTTPLLLVRDLEIVRRILTADFSHFYLRGLGRNPDVEPIFTNLFHTEGDSWKLLRQRLTPTFTTAKLKAMFPLVVECAKKLQGVAEGVAKRNESCDVRELVARFTTEFIGACGFGINMDTINNEKSMFRNLGKLITSSRSLGLIAKYMLWENFPYVRKFLYVGDRRIEESIVEILQQIRKKRNYKPSGRNDFIDLLLELEAQGKITGESIEKRNSDGTPKCIEMDMDMNCMVGQVFVFFAAGFETSSSASSYTLHQLAYNPDIQRQVQENIDEVLNKYNGELCYDAIAEMKLLSMAFKEAMRMFPSLGVLSRVCARRYTIPELNNTIDPGVKILIPLEGIQNDEKYFTNPKEFRPQRFSPEAMKEQQKFSYMPFGEGPRACIGARLGEMQSLAGLAAILHKFTVEPAPSSRLEVQIDTTMNVIQKLEGGLYLTLKSRKSKDE</sequence>
<dbReference type="Proteomes" id="UP000791440">
    <property type="component" value="Unassembled WGS sequence"/>
</dbReference>
<evidence type="ECO:0000256" key="16">
    <source>
        <dbReference type="RuleBase" id="RU000461"/>
    </source>
</evidence>
<keyword evidence="12 16" id="KW-0503">Monooxygenase</keyword>
<dbReference type="GO" id="GO:0020037">
    <property type="term" value="F:heme binding"/>
    <property type="evidence" value="ECO:0007669"/>
    <property type="project" value="InterPro"/>
</dbReference>
<evidence type="ECO:0000256" key="7">
    <source>
        <dbReference type="ARBA" id="ARBA00022723"/>
    </source>
</evidence>
<dbReference type="PRINTS" id="PR00385">
    <property type="entry name" value="P450"/>
</dbReference>
<name>A0A921ZTS5_MANSE</name>
<accession>A0A921ZTS5</accession>
<dbReference type="CDD" id="cd11056">
    <property type="entry name" value="CYP6-like"/>
    <property type="match status" value="1"/>
</dbReference>
<feature type="binding site" description="axial binding residue" evidence="15">
    <location>
        <position position="454"/>
    </location>
    <ligand>
        <name>heme</name>
        <dbReference type="ChEBI" id="CHEBI:30413"/>
    </ligand>
    <ligandPart>
        <name>Fe</name>
        <dbReference type="ChEBI" id="CHEBI:18248"/>
    </ligandPart>
</feature>
<dbReference type="SUPFAM" id="SSF48264">
    <property type="entry name" value="Cytochrome P450"/>
    <property type="match status" value="1"/>
</dbReference>
<dbReference type="EMBL" id="JH669154">
    <property type="protein sequence ID" value="KAG6464383.1"/>
    <property type="molecule type" value="Genomic_DNA"/>
</dbReference>
<keyword evidence="9" id="KW-0492">Microsome</keyword>
<dbReference type="EMBL" id="JH669154">
    <property type="protein sequence ID" value="KAG6464384.1"/>
    <property type="molecule type" value="Genomic_DNA"/>
</dbReference>
<dbReference type="GO" id="GO:0005789">
    <property type="term" value="C:endoplasmic reticulum membrane"/>
    <property type="evidence" value="ECO:0007669"/>
    <property type="project" value="UniProtKB-SubCell"/>
</dbReference>
<evidence type="ECO:0000256" key="8">
    <source>
        <dbReference type="ARBA" id="ARBA00022824"/>
    </source>
</evidence>
<dbReference type="PROSITE" id="PS00086">
    <property type="entry name" value="CYTOCHROME_P450"/>
    <property type="match status" value="1"/>
</dbReference>
<organism evidence="17 18">
    <name type="scientific">Manduca sexta</name>
    <name type="common">Tobacco hawkmoth</name>
    <name type="synonym">Tobacco hornworm</name>
    <dbReference type="NCBI Taxonomy" id="7130"/>
    <lineage>
        <taxon>Eukaryota</taxon>
        <taxon>Metazoa</taxon>
        <taxon>Ecdysozoa</taxon>
        <taxon>Arthropoda</taxon>
        <taxon>Hexapoda</taxon>
        <taxon>Insecta</taxon>
        <taxon>Pterygota</taxon>
        <taxon>Neoptera</taxon>
        <taxon>Endopterygota</taxon>
        <taxon>Lepidoptera</taxon>
        <taxon>Glossata</taxon>
        <taxon>Ditrysia</taxon>
        <taxon>Bombycoidea</taxon>
        <taxon>Sphingidae</taxon>
        <taxon>Sphinginae</taxon>
        <taxon>Sphingini</taxon>
        <taxon>Manduca</taxon>
    </lineage>
</organism>
<keyword evidence="18" id="KW-1185">Reference proteome</keyword>
<keyword evidence="13" id="KW-0472">Membrane</keyword>
<proteinExistence type="inferred from homology"/>
<keyword evidence="11 15" id="KW-0408">Iron</keyword>
<evidence type="ECO:0000256" key="10">
    <source>
        <dbReference type="ARBA" id="ARBA00023002"/>
    </source>
</evidence>
<evidence type="ECO:0000256" key="14">
    <source>
        <dbReference type="ARBA" id="ARBA00047827"/>
    </source>
</evidence>
<dbReference type="GO" id="GO:0016712">
    <property type="term" value="F:oxidoreductase activity, acting on paired donors, with incorporation or reduction of molecular oxygen, reduced flavin or flavoprotein as one donor, and incorporation of one atom of oxygen"/>
    <property type="evidence" value="ECO:0007669"/>
    <property type="project" value="UniProtKB-EC"/>
</dbReference>
<dbReference type="PRINTS" id="PR00463">
    <property type="entry name" value="EP450I"/>
</dbReference>
<dbReference type="FunFam" id="1.10.630.10:FF:000042">
    <property type="entry name" value="Cytochrome P450"/>
    <property type="match status" value="1"/>
</dbReference>
<dbReference type="InterPro" id="IPR001128">
    <property type="entry name" value="Cyt_P450"/>
</dbReference>
<dbReference type="Gene3D" id="1.10.630.10">
    <property type="entry name" value="Cytochrome P450"/>
    <property type="match status" value="1"/>
</dbReference>
<comment type="similarity">
    <text evidence="4 16">Belongs to the cytochrome P450 family.</text>
</comment>
<gene>
    <name evidence="17" type="ORF">O3G_MSEX014477</name>
</gene>
<dbReference type="GO" id="GO:0005506">
    <property type="term" value="F:iron ion binding"/>
    <property type="evidence" value="ECO:0007669"/>
    <property type="project" value="InterPro"/>
</dbReference>
<evidence type="ECO:0000256" key="1">
    <source>
        <dbReference type="ARBA" id="ARBA00001971"/>
    </source>
</evidence>
<dbReference type="Pfam" id="PF00067">
    <property type="entry name" value="p450"/>
    <property type="match status" value="1"/>
</dbReference>
<evidence type="ECO:0000313" key="18">
    <source>
        <dbReference type="Proteomes" id="UP000791440"/>
    </source>
</evidence>
<evidence type="ECO:0000313" key="17">
    <source>
        <dbReference type="EMBL" id="KAG6464385.1"/>
    </source>
</evidence>
<reference evidence="17" key="1">
    <citation type="journal article" date="2016" name="Insect Biochem. Mol. Biol.">
        <title>Multifaceted biological insights from a draft genome sequence of the tobacco hornworm moth, Manduca sexta.</title>
        <authorList>
            <person name="Kanost M.R."/>
            <person name="Arrese E.L."/>
            <person name="Cao X."/>
            <person name="Chen Y.R."/>
            <person name="Chellapilla S."/>
            <person name="Goldsmith M.R."/>
            <person name="Grosse-Wilde E."/>
            <person name="Heckel D.G."/>
            <person name="Herndon N."/>
            <person name="Jiang H."/>
            <person name="Papanicolaou A."/>
            <person name="Qu J."/>
            <person name="Soulages J.L."/>
            <person name="Vogel H."/>
            <person name="Walters J."/>
            <person name="Waterhouse R.M."/>
            <person name="Ahn S.J."/>
            <person name="Almeida F.C."/>
            <person name="An C."/>
            <person name="Aqrawi P."/>
            <person name="Bretschneider A."/>
            <person name="Bryant W.B."/>
            <person name="Bucks S."/>
            <person name="Chao H."/>
            <person name="Chevignon G."/>
            <person name="Christen J.M."/>
            <person name="Clarke D.F."/>
            <person name="Dittmer N.T."/>
            <person name="Ferguson L.C.F."/>
            <person name="Garavelou S."/>
            <person name="Gordon K.H.J."/>
            <person name="Gunaratna R.T."/>
            <person name="Han Y."/>
            <person name="Hauser F."/>
            <person name="He Y."/>
            <person name="Heidel-Fischer H."/>
            <person name="Hirsh A."/>
            <person name="Hu Y."/>
            <person name="Jiang H."/>
            <person name="Kalra D."/>
            <person name="Klinner C."/>
            <person name="Konig C."/>
            <person name="Kovar C."/>
            <person name="Kroll A.R."/>
            <person name="Kuwar S.S."/>
            <person name="Lee S.L."/>
            <person name="Lehman R."/>
            <person name="Li K."/>
            <person name="Li Z."/>
            <person name="Liang H."/>
            <person name="Lovelace S."/>
            <person name="Lu Z."/>
            <person name="Mansfield J.H."/>
            <person name="McCulloch K.J."/>
            <person name="Mathew T."/>
            <person name="Morton B."/>
            <person name="Muzny D.M."/>
            <person name="Neunemann D."/>
            <person name="Ongeri F."/>
            <person name="Pauchet Y."/>
            <person name="Pu L.L."/>
            <person name="Pyrousis I."/>
            <person name="Rao X.J."/>
            <person name="Redding A."/>
            <person name="Roesel C."/>
            <person name="Sanchez-Gracia A."/>
            <person name="Schaack S."/>
            <person name="Shukla A."/>
            <person name="Tetreau G."/>
            <person name="Wang Y."/>
            <person name="Xiong G.H."/>
            <person name="Traut W."/>
            <person name="Walsh T.K."/>
            <person name="Worley K.C."/>
            <person name="Wu D."/>
            <person name="Wu W."/>
            <person name="Wu Y.Q."/>
            <person name="Zhang X."/>
            <person name="Zou Z."/>
            <person name="Zucker H."/>
            <person name="Briscoe A.D."/>
            <person name="Burmester T."/>
            <person name="Clem R.J."/>
            <person name="Feyereisen R."/>
            <person name="Grimmelikhuijzen C.J.P."/>
            <person name="Hamodrakas S.J."/>
            <person name="Hansson B.S."/>
            <person name="Huguet E."/>
            <person name="Jermiin L.S."/>
            <person name="Lan Q."/>
            <person name="Lehman H.K."/>
            <person name="Lorenzen M."/>
            <person name="Merzendorfer H."/>
            <person name="Michalopoulos I."/>
            <person name="Morton D.B."/>
            <person name="Muthukrishnan S."/>
            <person name="Oakeshott J.G."/>
            <person name="Palmer W."/>
            <person name="Park Y."/>
            <person name="Passarelli A.L."/>
            <person name="Rozas J."/>
            <person name="Schwartz L.M."/>
            <person name="Smith W."/>
            <person name="Southgate A."/>
            <person name="Vilcinskas A."/>
            <person name="Vogt R."/>
            <person name="Wang P."/>
            <person name="Werren J."/>
            <person name="Yu X.Q."/>
            <person name="Zhou J.J."/>
            <person name="Brown S.J."/>
            <person name="Scherer S.E."/>
            <person name="Richards S."/>
            <person name="Blissard G.W."/>
        </authorList>
    </citation>
    <scope>NUCLEOTIDE SEQUENCE</scope>
</reference>
<keyword evidence="8" id="KW-0256">Endoplasmic reticulum</keyword>
<evidence type="ECO:0000256" key="6">
    <source>
        <dbReference type="ARBA" id="ARBA00022617"/>
    </source>
</evidence>
<keyword evidence="6 15" id="KW-0349">Heme</keyword>
<keyword evidence="7 15" id="KW-0479">Metal-binding</keyword>
<dbReference type="InterPro" id="IPR002401">
    <property type="entry name" value="Cyt_P450_E_grp-I"/>
</dbReference>
<evidence type="ECO:0000256" key="5">
    <source>
        <dbReference type="ARBA" id="ARBA00012109"/>
    </source>
</evidence>
<keyword evidence="10 16" id="KW-0560">Oxidoreductase</keyword>
<evidence type="ECO:0000256" key="2">
    <source>
        <dbReference type="ARBA" id="ARBA00004174"/>
    </source>
</evidence>
<dbReference type="PANTHER" id="PTHR24292:SF45">
    <property type="entry name" value="CYTOCHROME P450 6G1-RELATED"/>
    <property type="match status" value="1"/>
</dbReference>
<dbReference type="EMBL" id="JH669154">
    <property type="protein sequence ID" value="KAG6464385.1"/>
    <property type="molecule type" value="Genomic_DNA"/>
</dbReference>
<dbReference type="PANTHER" id="PTHR24292">
    <property type="entry name" value="CYTOCHROME P450"/>
    <property type="match status" value="1"/>
</dbReference>
<dbReference type="InterPro" id="IPR036396">
    <property type="entry name" value="Cyt_P450_sf"/>
</dbReference>
<comment type="cofactor">
    <cofactor evidence="1 15">
        <name>heme</name>
        <dbReference type="ChEBI" id="CHEBI:30413"/>
    </cofactor>
</comment>
<protein>
    <recommendedName>
        <fullName evidence="5">unspecific monooxygenase</fullName>
        <ecNumber evidence="5">1.14.14.1</ecNumber>
    </recommendedName>
</protein>
<evidence type="ECO:0000256" key="3">
    <source>
        <dbReference type="ARBA" id="ARBA00004406"/>
    </source>
</evidence>
<comment type="caution">
    <text evidence="17">The sequence shown here is derived from an EMBL/GenBank/DDBJ whole genome shotgun (WGS) entry which is preliminary data.</text>
</comment>
<dbReference type="InterPro" id="IPR050476">
    <property type="entry name" value="Insect_CytP450_Detox"/>
</dbReference>
<dbReference type="EC" id="1.14.14.1" evidence="5"/>
<reference evidence="17" key="2">
    <citation type="submission" date="2020-12" db="EMBL/GenBank/DDBJ databases">
        <authorList>
            <person name="Kanost M."/>
        </authorList>
    </citation>
    <scope>NUCLEOTIDE SEQUENCE</scope>
</reference>
<dbReference type="InterPro" id="IPR017972">
    <property type="entry name" value="Cyt_P450_CS"/>
</dbReference>
<comment type="subcellular location">
    <subcellularLocation>
        <location evidence="3">Endoplasmic reticulum membrane</location>
        <topology evidence="3">Peripheral membrane protein</topology>
    </subcellularLocation>
    <subcellularLocation>
        <location evidence="2">Microsome membrane</location>
        <topology evidence="2">Peripheral membrane protein</topology>
    </subcellularLocation>
</comment>
<evidence type="ECO:0000256" key="12">
    <source>
        <dbReference type="ARBA" id="ARBA00023033"/>
    </source>
</evidence>
<evidence type="ECO:0000256" key="15">
    <source>
        <dbReference type="PIRSR" id="PIRSR602401-1"/>
    </source>
</evidence>
<dbReference type="AlphaFoldDB" id="A0A921ZTS5"/>
<comment type="catalytic activity">
    <reaction evidence="14">
        <text>an organic molecule + reduced [NADPH--hemoprotein reductase] + O2 = an alcohol + oxidized [NADPH--hemoprotein reductase] + H2O + H(+)</text>
        <dbReference type="Rhea" id="RHEA:17149"/>
        <dbReference type="Rhea" id="RHEA-COMP:11964"/>
        <dbReference type="Rhea" id="RHEA-COMP:11965"/>
        <dbReference type="ChEBI" id="CHEBI:15377"/>
        <dbReference type="ChEBI" id="CHEBI:15378"/>
        <dbReference type="ChEBI" id="CHEBI:15379"/>
        <dbReference type="ChEBI" id="CHEBI:30879"/>
        <dbReference type="ChEBI" id="CHEBI:57618"/>
        <dbReference type="ChEBI" id="CHEBI:58210"/>
        <dbReference type="ChEBI" id="CHEBI:142491"/>
        <dbReference type="EC" id="1.14.14.1"/>
    </reaction>
</comment>
<evidence type="ECO:0000256" key="4">
    <source>
        <dbReference type="ARBA" id="ARBA00010617"/>
    </source>
</evidence>
<evidence type="ECO:0000256" key="13">
    <source>
        <dbReference type="ARBA" id="ARBA00023136"/>
    </source>
</evidence>